<dbReference type="RefSeq" id="WP_070175990.1">
    <property type="nucleotide sequence ID" value="NZ_BMJR01000001.1"/>
</dbReference>
<feature type="transmembrane region" description="Helical" evidence="1">
    <location>
        <begin position="120"/>
        <end position="138"/>
    </location>
</feature>
<keyword evidence="3" id="KW-1185">Reference proteome</keyword>
<feature type="transmembrane region" description="Helical" evidence="1">
    <location>
        <begin position="90"/>
        <end position="113"/>
    </location>
</feature>
<organism evidence="2 3">
    <name type="scientific">Alteromonas lipolytica</name>
    <dbReference type="NCBI Taxonomy" id="1856405"/>
    <lineage>
        <taxon>Bacteria</taxon>
        <taxon>Pseudomonadati</taxon>
        <taxon>Pseudomonadota</taxon>
        <taxon>Gammaproteobacteria</taxon>
        <taxon>Alteromonadales</taxon>
        <taxon>Alteromonadaceae</taxon>
        <taxon>Alteromonas/Salinimonas group</taxon>
        <taxon>Alteromonas</taxon>
    </lineage>
</organism>
<evidence type="ECO:0008006" key="4">
    <source>
        <dbReference type="Google" id="ProtNLM"/>
    </source>
</evidence>
<keyword evidence="1" id="KW-0472">Membrane</keyword>
<feature type="transmembrane region" description="Helical" evidence="1">
    <location>
        <begin position="59"/>
        <end position="78"/>
    </location>
</feature>
<dbReference type="OrthoDB" id="6314776at2"/>
<reference evidence="2 3" key="1">
    <citation type="submission" date="2016-09" db="EMBL/GenBank/DDBJ databases">
        <title>Alteromonas lipolytica, a new species isolated from sea water.</title>
        <authorList>
            <person name="Wu Y.-H."/>
            <person name="Cheng H."/>
            <person name="Xu X.-W."/>
        </authorList>
    </citation>
    <scope>NUCLEOTIDE SEQUENCE [LARGE SCALE GENOMIC DNA]</scope>
    <source>
        <strain evidence="2 3">JW12</strain>
    </source>
</reference>
<evidence type="ECO:0000313" key="2">
    <source>
        <dbReference type="EMBL" id="OFI35072.1"/>
    </source>
</evidence>
<evidence type="ECO:0000256" key="1">
    <source>
        <dbReference type="SAM" id="Phobius"/>
    </source>
</evidence>
<name>A0A1E8FGK3_9ALTE</name>
<sequence length="161" mass="18672">MIPLPLKHYDEAGTVLAPRWFYWMLAIACRDLLLVVAFTAIPAESARLYRLFFPHSDTLWLQVVATLPFLLVVLLVSFREQLWQHGYTGWRLLIKPLCSLGALFQLGVVVSFLQRAGWQFDGYLGSVVMVLVTFIYMVNRSHHIDVMLKDWRQPPVRVKQN</sequence>
<protein>
    <recommendedName>
        <fullName evidence="4">DUF2919 domain-containing protein</fullName>
    </recommendedName>
</protein>
<keyword evidence="1" id="KW-1133">Transmembrane helix</keyword>
<dbReference type="STRING" id="1856405.BFC17_16100"/>
<dbReference type="Pfam" id="PF11143">
    <property type="entry name" value="DUF2919"/>
    <property type="match status" value="1"/>
</dbReference>
<dbReference type="EMBL" id="MJIC01000010">
    <property type="protein sequence ID" value="OFI35072.1"/>
    <property type="molecule type" value="Genomic_DNA"/>
</dbReference>
<dbReference type="AlphaFoldDB" id="A0A1E8FGK3"/>
<proteinExistence type="predicted"/>
<accession>A0A1E8FGK3</accession>
<comment type="caution">
    <text evidence="2">The sequence shown here is derived from an EMBL/GenBank/DDBJ whole genome shotgun (WGS) entry which is preliminary data.</text>
</comment>
<keyword evidence="1" id="KW-0812">Transmembrane</keyword>
<dbReference type="Proteomes" id="UP000176037">
    <property type="component" value="Unassembled WGS sequence"/>
</dbReference>
<evidence type="ECO:0000313" key="3">
    <source>
        <dbReference type="Proteomes" id="UP000176037"/>
    </source>
</evidence>
<dbReference type="InterPro" id="IPR021318">
    <property type="entry name" value="DUF2919"/>
</dbReference>
<feature type="transmembrane region" description="Helical" evidence="1">
    <location>
        <begin position="20"/>
        <end position="38"/>
    </location>
</feature>
<gene>
    <name evidence="2" type="ORF">BFC17_16100</name>
</gene>